<feature type="domain" description="Amidase" evidence="1">
    <location>
        <begin position="25"/>
        <end position="417"/>
    </location>
</feature>
<dbReference type="Pfam" id="PF01425">
    <property type="entry name" value="Amidase"/>
    <property type="match status" value="1"/>
</dbReference>
<evidence type="ECO:0000313" key="2">
    <source>
        <dbReference type="EMBL" id="OWF65827.1"/>
    </source>
</evidence>
<name>A0A210RY28_9BURK</name>
<dbReference type="Proteomes" id="UP000196880">
    <property type="component" value="Unassembled WGS sequence"/>
</dbReference>
<dbReference type="InterPro" id="IPR000120">
    <property type="entry name" value="Amidase"/>
</dbReference>
<dbReference type="InterPro" id="IPR036928">
    <property type="entry name" value="AS_sf"/>
</dbReference>
<comment type="caution">
    <text evidence="2">The sequence shown here is derived from an EMBL/GenBank/DDBJ whole genome shotgun (WGS) entry which is preliminary data.</text>
</comment>
<dbReference type="PANTHER" id="PTHR11895">
    <property type="entry name" value="TRANSAMIDASE"/>
    <property type="match status" value="1"/>
</dbReference>
<sequence length="436" mass="45828">MKDLESLSASQAAKALSKREIKATDLLLSCLDRIGQRESIVKAWVSLGKENALTRAKDLDKGAIQGLLHGLPIGVKDLFDTYDLPTAYGSPIYQNNYPSSDAVSVALMRQAGGIILGKTVTTEFASFKGGITTNPHNKKHTPGGSSSGSAAAVADFMVPLATGSQTAGSIIRPASYCGVVGFKPSLGKVSIAGAKSLSISMDVLGCFGRSVEDVALGIAAMSGDHGLATVNDLHNKPRIGICKTANWSHAQKETTTALAVARHAAESICKGTVSDQKLPKACDGLTQSQTNIMMSEMSRSLLFERVHFPKKINPLISKLLNDGALISYEQYAKDLSMVERAKASVADLFSNEIDILIAPSATGEAPLIKDGTGDPIFCRDWSMLGLPCININVASGPNGLPVGVQLIAGPGKDHFLLSAARAFALALPDPVLRDQA</sequence>
<dbReference type="OrthoDB" id="8641877at2"/>
<proteinExistence type="predicted"/>
<dbReference type="Gene3D" id="3.90.1300.10">
    <property type="entry name" value="Amidase signature (AS) domain"/>
    <property type="match status" value="1"/>
</dbReference>
<dbReference type="AlphaFoldDB" id="A0A210RY28"/>
<reference evidence="2 3" key="1">
    <citation type="submission" date="2017-03" db="EMBL/GenBank/DDBJ databases">
        <title>New species Polynucleobacter sp. MWH-EgelM1-30-B4.</title>
        <authorList>
            <person name="Hahn M.W."/>
        </authorList>
    </citation>
    <scope>NUCLEOTIDE SEQUENCE [LARGE SCALE GENOMIC DNA]</scope>
    <source>
        <strain evidence="2 3">MWH-EgelM1-30-B4</strain>
    </source>
</reference>
<dbReference type="PANTHER" id="PTHR11895:SF151">
    <property type="entry name" value="GLUTAMYL-TRNA(GLN) AMIDOTRANSFERASE SUBUNIT A"/>
    <property type="match status" value="1"/>
</dbReference>
<evidence type="ECO:0000313" key="3">
    <source>
        <dbReference type="Proteomes" id="UP000196880"/>
    </source>
</evidence>
<protein>
    <recommendedName>
        <fullName evidence="1">Amidase domain-containing protein</fullName>
    </recommendedName>
</protein>
<dbReference type="RefSeq" id="WP_087910063.1">
    <property type="nucleotide sequence ID" value="NZ_NAIA01000003.1"/>
</dbReference>
<keyword evidence="3" id="KW-1185">Reference proteome</keyword>
<dbReference type="SUPFAM" id="SSF75304">
    <property type="entry name" value="Amidase signature (AS) enzymes"/>
    <property type="match status" value="1"/>
</dbReference>
<organism evidence="2 3">
    <name type="scientific">Polynucleobacter hirudinilacicola</name>
    <dbReference type="NCBI Taxonomy" id="1743166"/>
    <lineage>
        <taxon>Bacteria</taxon>
        <taxon>Pseudomonadati</taxon>
        <taxon>Pseudomonadota</taxon>
        <taxon>Betaproteobacteria</taxon>
        <taxon>Burkholderiales</taxon>
        <taxon>Burkholderiaceae</taxon>
        <taxon>Polynucleobacter</taxon>
    </lineage>
</organism>
<accession>A0A210RY28</accession>
<dbReference type="GO" id="GO:0003824">
    <property type="term" value="F:catalytic activity"/>
    <property type="evidence" value="ECO:0007669"/>
    <property type="project" value="InterPro"/>
</dbReference>
<evidence type="ECO:0000259" key="1">
    <source>
        <dbReference type="Pfam" id="PF01425"/>
    </source>
</evidence>
<dbReference type="InterPro" id="IPR023631">
    <property type="entry name" value="Amidase_dom"/>
</dbReference>
<gene>
    <name evidence="2" type="ORF">B6A14_08685</name>
</gene>
<dbReference type="EMBL" id="NAIA01000003">
    <property type="protein sequence ID" value="OWF65827.1"/>
    <property type="molecule type" value="Genomic_DNA"/>
</dbReference>